<dbReference type="Proteomes" id="UP000261811">
    <property type="component" value="Unassembled WGS sequence"/>
</dbReference>
<evidence type="ECO:0000313" key="1">
    <source>
        <dbReference type="EMBL" id="RFU36466.1"/>
    </source>
</evidence>
<protein>
    <submittedName>
        <fullName evidence="1">Uncharacterized protein</fullName>
    </submittedName>
</protein>
<organism evidence="1 2">
    <name type="scientific">Actinomadura logoneensis</name>
    <dbReference type="NCBI Taxonomy" id="2293572"/>
    <lineage>
        <taxon>Bacteria</taxon>
        <taxon>Bacillati</taxon>
        <taxon>Actinomycetota</taxon>
        <taxon>Actinomycetes</taxon>
        <taxon>Streptosporangiales</taxon>
        <taxon>Thermomonosporaceae</taxon>
        <taxon>Actinomadura</taxon>
    </lineage>
</organism>
<dbReference type="EMBL" id="QURH01001049">
    <property type="protein sequence ID" value="RFU36466.1"/>
    <property type="molecule type" value="Genomic_DNA"/>
</dbReference>
<sequence length="303" mass="32406">MPPSRSPRLTTRFLVASSTRRTPATSDLRALFPELTSDPELRLRARRFLEADDLPLLGPPVSAPSPWTDRLRGCAGLDFEMSRVLDAPFHRLVEARLSRTSLPLGLQAVRLFARAVAAATDGIATDLDSGQVPAAEPEPEPSTFVLAHGWVGVFVSPDGDGLVRADTRGLHRFGLPEVSARHAPLGLVHAAANLVRGLAYRLATAHHPALRASDDHFPTTSPSATLTRCTPADVLRFWGLPAARGPSVTVRLAPADTACPDCDTALKAAPPTATPAWEWWQSQAMALPPHPRPMVPVEAPGGT</sequence>
<dbReference type="AlphaFoldDB" id="A0A372J9H6"/>
<name>A0A372J9H6_9ACTN</name>
<evidence type="ECO:0000313" key="2">
    <source>
        <dbReference type="Proteomes" id="UP000261811"/>
    </source>
</evidence>
<accession>A0A372J9H6</accession>
<gene>
    <name evidence="1" type="ORF">DZF91_37950</name>
</gene>
<keyword evidence="2" id="KW-1185">Reference proteome</keyword>
<reference evidence="1 2" key="1">
    <citation type="submission" date="2018-08" db="EMBL/GenBank/DDBJ databases">
        <title>Actinomadura jelena sp. nov., a novel Actinomycete isolated from soil in Chad.</title>
        <authorList>
            <person name="Shi L."/>
        </authorList>
    </citation>
    <scope>NUCLEOTIDE SEQUENCE [LARGE SCALE GENOMIC DNA]</scope>
    <source>
        <strain evidence="1 2">NEAU-G17</strain>
    </source>
</reference>
<comment type="caution">
    <text evidence="1">The sequence shown here is derived from an EMBL/GenBank/DDBJ whole genome shotgun (WGS) entry which is preliminary data.</text>
</comment>
<proteinExistence type="predicted"/>